<evidence type="ECO:0000313" key="2">
    <source>
        <dbReference type="WBParaSite" id="PS1159_v2.g15525.t1"/>
    </source>
</evidence>
<protein>
    <submittedName>
        <fullName evidence="2">ABC transporter domain-containing protein</fullName>
    </submittedName>
</protein>
<name>A0AC35FAC0_9BILA</name>
<dbReference type="WBParaSite" id="PS1159_v2.g15525.t1">
    <property type="protein sequence ID" value="PS1159_v2.g15525.t1"/>
    <property type="gene ID" value="PS1159_v2.g15525"/>
</dbReference>
<proteinExistence type="predicted"/>
<sequence length="780" mass="86951">MSNNCILYTTKFHGIVAIHKQSDSTVFDSRETKSKQWNKSSTDNSLSTPSNTLTFHDKNEESKTLWKGNSSSDTTNNSTFSLHISASENSVEAAESRSLFGDKFGAIKKQQQNIKQIFNDFLIQNPFEFPRQQDDMVPEPDVSKFRASQRLLSSAETSNMGKQATMSKEKETSSQAVFCPPSDAFQDIIPLTLAWHDIRVARKNPSNVVILDGINGCALPTEVVALMGASGAGKTTLLNSLMGRNLKGLNVTGDILIGGTKDVKIVDVSGYVQQEEMFMPTLTVYEHLSIQAGIRLSGLSRKDINQKLSEIMEELGLVKCKDSIIGLSGIKKGISGGEAKRLMVASVLLDNPSIIFLDEPTTGLDAHMAQSLMTSLQKLAKDGRTIVCTIHQPSTSIFNALDKVIFLADGKLAYLGPPKIILPFFDSLGLVCPDDYNPADYIIDMLAIDRTSGNEEIALERIHKVCRGYIESPLTKKMCEDLKTFEGNGAENGIPENRRRASFLSQVWLIFKRSLIDNRRNPALARAKIFQKIFQGFFVGALYWQNQYEDFHDVQNANGALFYLLSEMSYSALFGILTFMPADFPLVVREYYDGLYSIPAYYIARILSYMPIFVLDGVLMMGISYYMVRFAPGVQYFFMQLGIGILIEQSATAFGVMLSTICPSYGIALSVAGPLLIVLTLTGGLYANVDKITEYVRWIQWCSWFRYGFEALTINHWHGMEADEESGVIKGLEKSAEGILEEYSFHKDNFGFDIGAMIGFILLFYFIGYIGLFIRVRLSR</sequence>
<accession>A0AC35FAC0</accession>
<organism evidence="1 2">
    <name type="scientific">Panagrolaimus sp. PS1159</name>
    <dbReference type="NCBI Taxonomy" id="55785"/>
    <lineage>
        <taxon>Eukaryota</taxon>
        <taxon>Metazoa</taxon>
        <taxon>Ecdysozoa</taxon>
        <taxon>Nematoda</taxon>
        <taxon>Chromadorea</taxon>
        <taxon>Rhabditida</taxon>
        <taxon>Tylenchina</taxon>
        <taxon>Panagrolaimomorpha</taxon>
        <taxon>Panagrolaimoidea</taxon>
        <taxon>Panagrolaimidae</taxon>
        <taxon>Panagrolaimus</taxon>
    </lineage>
</organism>
<reference evidence="2" key="1">
    <citation type="submission" date="2022-11" db="UniProtKB">
        <authorList>
            <consortium name="WormBaseParasite"/>
        </authorList>
    </citation>
    <scope>IDENTIFICATION</scope>
</reference>
<dbReference type="Proteomes" id="UP000887580">
    <property type="component" value="Unplaced"/>
</dbReference>
<evidence type="ECO:0000313" key="1">
    <source>
        <dbReference type="Proteomes" id="UP000887580"/>
    </source>
</evidence>